<dbReference type="Gene3D" id="1.10.8.430">
    <property type="entry name" value="Helical domain of apoptotic protease-activating factors"/>
    <property type="match status" value="1"/>
</dbReference>
<dbReference type="SUPFAM" id="SSF52058">
    <property type="entry name" value="L domain-like"/>
    <property type="match status" value="1"/>
</dbReference>
<dbReference type="Pfam" id="PF00931">
    <property type="entry name" value="NB-ARC"/>
    <property type="match status" value="1"/>
</dbReference>
<evidence type="ECO:0000256" key="4">
    <source>
        <dbReference type="ARBA" id="ARBA00022840"/>
    </source>
</evidence>
<dbReference type="PANTHER" id="PTHR33463:SF198">
    <property type="entry name" value="RPP4C3"/>
    <property type="match status" value="1"/>
</dbReference>
<dbReference type="InterPro" id="IPR042197">
    <property type="entry name" value="Apaf_helical"/>
</dbReference>
<dbReference type="Proteomes" id="UP000027120">
    <property type="component" value="Unassembled WGS sequence"/>
</dbReference>
<dbReference type="InterPro" id="IPR002182">
    <property type="entry name" value="NB-ARC"/>
</dbReference>
<feature type="domain" description="NB-ARC" evidence="5">
    <location>
        <begin position="46"/>
        <end position="205"/>
    </location>
</feature>
<feature type="domain" description="Disease resistance protein At4g27190-like leucine-rich repeats" evidence="6">
    <location>
        <begin position="684"/>
        <end position="784"/>
    </location>
</feature>
<gene>
    <name evidence="7" type="ORF">CISIN_1g003203mg</name>
</gene>
<evidence type="ECO:0000259" key="6">
    <source>
        <dbReference type="Pfam" id="PF23247"/>
    </source>
</evidence>
<dbReference type="Pfam" id="PF23247">
    <property type="entry name" value="LRR_RPS2"/>
    <property type="match status" value="1"/>
</dbReference>
<dbReference type="GO" id="GO:0005524">
    <property type="term" value="F:ATP binding"/>
    <property type="evidence" value="ECO:0007669"/>
    <property type="project" value="UniProtKB-KW"/>
</dbReference>
<evidence type="ECO:0000256" key="3">
    <source>
        <dbReference type="ARBA" id="ARBA00022821"/>
    </source>
</evidence>
<dbReference type="SUPFAM" id="SSF52540">
    <property type="entry name" value="P-loop containing nucleoside triphosphate hydrolases"/>
    <property type="match status" value="1"/>
</dbReference>
<evidence type="ECO:0000256" key="1">
    <source>
        <dbReference type="ARBA" id="ARBA00008894"/>
    </source>
</evidence>
<evidence type="ECO:0000313" key="8">
    <source>
        <dbReference type="Proteomes" id="UP000027120"/>
    </source>
</evidence>
<evidence type="ECO:0000256" key="2">
    <source>
        <dbReference type="ARBA" id="ARBA00022741"/>
    </source>
</evidence>
<dbReference type="GO" id="GO:0043531">
    <property type="term" value="F:ADP binding"/>
    <property type="evidence" value="ECO:0007669"/>
    <property type="project" value="InterPro"/>
</dbReference>
<accession>A0A067FLH5</accession>
<evidence type="ECO:0000259" key="5">
    <source>
        <dbReference type="Pfam" id="PF00931"/>
    </source>
</evidence>
<dbReference type="AlphaFoldDB" id="A0A067FLH5"/>
<reference evidence="7 8" key="1">
    <citation type="submission" date="2014-04" db="EMBL/GenBank/DDBJ databases">
        <authorList>
            <consortium name="International Citrus Genome Consortium"/>
            <person name="Gmitter F."/>
            <person name="Chen C."/>
            <person name="Farmerie W."/>
            <person name="Harkins T."/>
            <person name="Desany B."/>
            <person name="Mohiuddin M."/>
            <person name="Kodira C."/>
            <person name="Borodovsky M."/>
            <person name="Lomsadze A."/>
            <person name="Burns P."/>
            <person name="Jenkins J."/>
            <person name="Prochnik S."/>
            <person name="Shu S."/>
            <person name="Chapman J."/>
            <person name="Pitluck S."/>
            <person name="Schmutz J."/>
            <person name="Rokhsar D."/>
        </authorList>
    </citation>
    <scope>NUCLEOTIDE SEQUENCE</scope>
</reference>
<keyword evidence="3" id="KW-0611">Plant defense</keyword>
<dbReference type="InterPro" id="IPR050905">
    <property type="entry name" value="Plant_NBS-LRR"/>
</dbReference>
<name>A0A067FLH5_CITSI</name>
<keyword evidence="4" id="KW-0067">ATP-binding</keyword>
<evidence type="ECO:0000313" key="7">
    <source>
        <dbReference type="EMBL" id="KDO64061.1"/>
    </source>
</evidence>
<dbReference type="Gene3D" id="3.40.50.300">
    <property type="entry name" value="P-loop containing nucleotide triphosphate hydrolases"/>
    <property type="match status" value="1"/>
</dbReference>
<organism evidence="7 8">
    <name type="scientific">Citrus sinensis</name>
    <name type="common">Sweet orange</name>
    <name type="synonym">Citrus aurantium var. sinensis</name>
    <dbReference type="NCBI Taxonomy" id="2711"/>
    <lineage>
        <taxon>Eukaryota</taxon>
        <taxon>Viridiplantae</taxon>
        <taxon>Streptophyta</taxon>
        <taxon>Embryophyta</taxon>
        <taxon>Tracheophyta</taxon>
        <taxon>Spermatophyta</taxon>
        <taxon>Magnoliopsida</taxon>
        <taxon>eudicotyledons</taxon>
        <taxon>Gunneridae</taxon>
        <taxon>Pentapetalae</taxon>
        <taxon>rosids</taxon>
        <taxon>malvids</taxon>
        <taxon>Sapindales</taxon>
        <taxon>Rutaceae</taxon>
        <taxon>Aurantioideae</taxon>
        <taxon>Citrus</taxon>
    </lineage>
</organism>
<dbReference type="InterPro" id="IPR057135">
    <property type="entry name" value="At4g27190-like_LRR"/>
</dbReference>
<keyword evidence="2" id="KW-0547">Nucleotide-binding</keyword>
<dbReference type="GO" id="GO:0006952">
    <property type="term" value="P:defense response"/>
    <property type="evidence" value="ECO:0007669"/>
    <property type="project" value="UniProtKB-KW"/>
</dbReference>
<protein>
    <submittedName>
        <fullName evidence="7">Uncharacterized protein</fullName>
    </submittedName>
</protein>
<comment type="similarity">
    <text evidence="1">Belongs to the disease resistance NB-LRR family.</text>
</comment>
<dbReference type="PANTHER" id="PTHR33463">
    <property type="entry name" value="NB-ARC DOMAIN-CONTAINING PROTEIN-RELATED"/>
    <property type="match status" value="1"/>
</dbReference>
<dbReference type="InterPro" id="IPR032675">
    <property type="entry name" value="LRR_dom_sf"/>
</dbReference>
<sequence length="839" mass="95898">MAEFVGTFAAKEGKLDDVWITGSKDMWLRSNQGYKSFESRKSILCDILDWLTSPNVNMIGVYGIGGVGKTALMHEVLFEAKKQNLFDQVIFVLASSTANVKRIQDEIADQLCLELCKGTESERARTLFDRLWKENKILVILDDICTSIDLVTVGIPFGNAHRGCKILLASRYRDILVSEMHSQYNYCVSVLNKEEAWSLFKKMVGDYVEDSDLESIAIQVANECGGLPLAIVIVARALRNKPLSEWKGALLKLRSSAGKLDALVYSSIELSYNYLIDQVLKSAFLLCGLLKHPYDASVMDLLKHGMGLGLFEGIYTMQERRDRVYALVHILKDSCLLLDGRTEDWFSMHDIVRNVAISIASRDHHVIRVRNDILVEWLNNDILKNCSAVFLNDIKTGVLPEGLEYPQLDFFCMNSKDPFFKMPENFFTGMSKLRGLALSEMQLLSLPPSVHLLSNLQTLCLDQCVVGDISIIGNLKKLEILSLVDSDIERLPNEIGQLTQLRCLDLSFCRNLKVIPPNVISKLTQLEELYMGNTSVKWEFEGLNIERSNASLQELRHLSQLTTLEIQIQDAMILPKGLFSKKLERYKIYIGDEWDWSGKSDNTRALKLKLCSSIYLDEILMQLKGIEHLYLDEVPGIKNVLYDLEREGFPQLKHLQVQNNPFILCITDSTAWVCFDAFPLLESLVLHNLIHMEKICHSQLTAVSFCNLKIIKVRNCDRLKNVFSFSIARGLPQLQTITVIKCKNVEEIFMMERDGYVDCKEVNKIEFSQLRSLTLKFLPRLRSFYFQMEASATAKETHRELTTHRWTNKVILKDEFDTPIPLFNEMVPLLLQFYSFCLF</sequence>
<dbReference type="EMBL" id="KK784909">
    <property type="protein sequence ID" value="KDO64061.1"/>
    <property type="molecule type" value="Genomic_DNA"/>
</dbReference>
<dbReference type="Gene3D" id="3.80.10.10">
    <property type="entry name" value="Ribonuclease Inhibitor"/>
    <property type="match status" value="1"/>
</dbReference>
<dbReference type="InterPro" id="IPR027417">
    <property type="entry name" value="P-loop_NTPase"/>
</dbReference>
<keyword evidence="8" id="KW-1185">Reference proteome</keyword>
<dbReference type="PRINTS" id="PR00364">
    <property type="entry name" value="DISEASERSIST"/>
</dbReference>
<proteinExistence type="inferred from homology"/>